<evidence type="ECO:0000256" key="4">
    <source>
        <dbReference type="ARBA" id="ARBA00023136"/>
    </source>
</evidence>
<dbReference type="GeneID" id="10668886"/>
<dbReference type="STRING" id="868131.MSWAN_1381"/>
<dbReference type="InterPro" id="IPR005942">
    <property type="entry name" value="Daunbcin-R_ABC-transpt"/>
</dbReference>
<dbReference type="AlphaFoldDB" id="F6D728"/>
<evidence type="ECO:0000256" key="3">
    <source>
        <dbReference type="ARBA" id="ARBA00022989"/>
    </source>
</evidence>
<evidence type="ECO:0000313" key="7">
    <source>
        <dbReference type="EMBL" id="AEG18395.1"/>
    </source>
</evidence>
<accession>F6D728</accession>
<evidence type="ECO:0000313" key="8">
    <source>
        <dbReference type="Proteomes" id="UP000009231"/>
    </source>
</evidence>
<keyword evidence="2 5" id="KW-0812">Transmembrane</keyword>
<dbReference type="Pfam" id="PF01061">
    <property type="entry name" value="ABC2_membrane"/>
    <property type="match status" value="1"/>
</dbReference>
<feature type="transmembrane region" description="Helical" evidence="5">
    <location>
        <begin position="25"/>
        <end position="45"/>
    </location>
</feature>
<keyword evidence="4 5" id="KW-0472">Membrane</keyword>
<dbReference type="PIRSF" id="PIRSF006648">
    <property type="entry name" value="DrrB"/>
    <property type="match status" value="1"/>
</dbReference>
<proteinExistence type="predicted"/>
<feature type="transmembrane region" description="Helical" evidence="5">
    <location>
        <begin position="101"/>
        <end position="127"/>
    </location>
</feature>
<dbReference type="GO" id="GO:0140359">
    <property type="term" value="F:ABC-type transporter activity"/>
    <property type="evidence" value="ECO:0007669"/>
    <property type="project" value="InterPro"/>
</dbReference>
<evidence type="ECO:0000256" key="1">
    <source>
        <dbReference type="ARBA" id="ARBA00004141"/>
    </source>
</evidence>
<feature type="domain" description="ABC transmembrane type-2" evidence="6">
    <location>
        <begin position="23"/>
        <end position="249"/>
    </location>
</feature>
<dbReference type="PANTHER" id="PTHR43229">
    <property type="entry name" value="NODULATION PROTEIN J"/>
    <property type="match status" value="1"/>
</dbReference>
<dbReference type="Proteomes" id="UP000009231">
    <property type="component" value="Chromosome"/>
</dbReference>
<dbReference type="KEGG" id="mew:MSWAN_1381"/>
<feature type="transmembrane region" description="Helical" evidence="5">
    <location>
        <begin position="166"/>
        <end position="187"/>
    </location>
</feature>
<dbReference type="PANTHER" id="PTHR43229:SF2">
    <property type="entry name" value="NODULATION PROTEIN J"/>
    <property type="match status" value="1"/>
</dbReference>
<dbReference type="NCBIfam" id="TIGR01247">
    <property type="entry name" value="drrB"/>
    <property type="match status" value="1"/>
</dbReference>
<feature type="transmembrane region" description="Helical" evidence="5">
    <location>
        <begin position="133"/>
        <end position="159"/>
    </location>
</feature>
<dbReference type="EMBL" id="CP002772">
    <property type="protein sequence ID" value="AEG18395.1"/>
    <property type="molecule type" value="Genomic_DNA"/>
</dbReference>
<dbReference type="RefSeq" id="WP_013825896.1">
    <property type="nucleotide sequence ID" value="NC_015574.1"/>
</dbReference>
<evidence type="ECO:0000259" key="6">
    <source>
        <dbReference type="PROSITE" id="PS51012"/>
    </source>
</evidence>
<dbReference type="eggNOG" id="arCOG01467">
    <property type="taxonomic scope" value="Archaea"/>
</dbReference>
<dbReference type="PROSITE" id="PS51012">
    <property type="entry name" value="ABC_TM2"/>
    <property type="match status" value="1"/>
</dbReference>
<reference evidence="7 8" key="1">
    <citation type="journal article" date="2014" name="Int. J. Syst. Evol. Microbiol.">
        <title>Methanobacterium paludis sp. nov. and a novel strain of Methanobacterium lacus isolated from northern peatlands.</title>
        <authorList>
            <person name="Cadillo-Quiroz H."/>
            <person name="Brauer S.L."/>
            <person name="Goodson N."/>
            <person name="Yavitt J.B."/>
            <person name="Zinder S.H."/>
        </authorList>
    </citation>
    <scope>NUCLEOTIDE SEQUENCE [LARGE SCALE GENOMIC DNA]</scope>
    <source>
        <strain evidence="8">DSM 25820 / JCM 18151 / SWAN1</strain>
    </source>
</reference>
<evidence type="ECO:0000256" key="2">
    <source>
        <dbReference type="ARBA" id="ARBA00022692"/>
    </source>
</evidence>
<keyword evidence="8" id="KW-1185">Reference proteome</keyword>
<dbReference type="InterPro" id="IPR000412">
    <property type="entry name" value="ABC_2_transport"/>
</dbReference>
<dbReference type="GO" id="GO:0043190">
    <property type="term" value="C:ATP-binding cassette (ABC) transporter complex"/>
    <property type="evidence" value="ECO:0007669"/>
    <property type="project" value="InterPro"/>
</dbReference>
<dbReference type="HOGENOM" id="CLU_039483_2_3_2"/>
<feature type="transmembrane region" description="Helical" evidence="5">
    <location>
        <begin position="57"/>
        <end position="80"/>
    </location>
</feature>
<evidence type="ECO:0000256" key="5">
    <source>
        <dbReference type="SAM" id="Phobius"/>
    </source>
</evidence>
<organism evidence="7 8">
    <name type="scientific">Methanobacterium paludis (strain DSM 25820 / JCM 18151 / SWAN1)</name>
    <dbReference type="NCBI Taxonomy" id="868131"/>
    <lineage>
        <taxon>Archaea</taxon>
        <taxon>Methanobacteriati</taxon>
        <taxon>Methanobacteriota</taxon>
        <taxon>Methanomada group</taxon>
        <taxon>Methanobacteria</taxon>
        <taxon>Methanobacteriales</taxon>
        <taxon>Methanobacteriaceae</taxon>
        <taxon>Methanobacterium</taxon>
    </lineage>
</organism>
<name>F6D728_METPW</name>
<gene>
    <name evidence="7" type="ordered locus">MSWAN_1381</name>
</gene>
<sequence>MSEFRGIYALWRRELKRFVRDRSRLISAVITPVLWLVIFGTGLRFSLPMSGFNYQQFLLPGIIAQTLLFTAIFLGISVIWDRQFGFMKEILVAPISRISIFTGKMLGVGTSAMIQGLIVIVLGFLIGVPLTGYAVGLAIPLMMLITVGLTCIGLIIASLMTSLESFGTIVTFVNMPMFFLSGALFPVTNLPSWIQWVFYVNPLTYCVDALRSVMIPGWQPLLPMHYDLLIICIFDVAVVVIGSYLFSKRQ</sequence>
<comment type="subcellular location">
    <subcellularLocation>
        <location evidence="1">Membrane</location>
        <topology evidence="1">Multi-pass membrane protein</topology>
    </subcellularLocation>
</comment>
<feature type="transmembrane region" description="Helical" evidence="5">
    <location>
        <begin position="228"/>
        <end position="246"/>
    </location>
</feature>
<dbReference type="InterPro" id="IPR013525">
    <property type="entry name" value="ABC2_TM"/>
</dbReference>
<dbReference type="OrthoDB" id="147058at2157"/>
<keyword evidence="3 5" id="KW-1133">Transmembrane helix</keyword>
<dbReference type="InterPro" id="IPR051784">
    <property type="entry name" value="Nod_factor_ABC_transporter"/>
</dbReference>
<protein>
    <submittedName>
        <fullName evidence="7">Daunorubicin resistance ABC transporter, inner membrane subunit B</fullName>
    </submittedName>
</protein>
<dbReference type="PRINTS" id="PR00164">
    <property type="entry name" value="ABC2TRNSPORT"/>
</dbReference>
<dbReference type="InterPro" id="IPR047817">
    <property type="entry name" value="ABC2_TM_bact-type"/>
</dbReference>